<accession>A0A5B8IAJ9</accession>
<name>A0A5B8IAJ9_9GAMM</name>
<keyword evidence="4" id="KW-0472">Membrane</keyword>
<dbReference type="KEGG" id="dic:Dpoa569_0003256"/>
<evidence type="ECO:0000313" key="5">
    <source>
        <dbReference type="EMBL" id="QDX31261.1"/>
    </source>
</evidence>
<dbReference type="PANTHER" id="PTHR23416">
    <property type="entry name" value="SIALIC ACID SYNTHASE-RELATED"/>
    <property type="match status" value="1"/>
</dbReference>
<dbReference type="GO" id="GO:0016747">
    <property type="term" value="F:acyltransferase activity, transferring groups other than amino-acyl groups"/>
    <property type="evidence" value="ECO:0007669"/>
    <property type="project" value="UniProtKB-ARBA"/>
</dbReference>
<dbReference type="PANTHER" id="PTHR23416:SF78">
    <property type="entry name" value="LIPOPOLYSACCHARIDE BIOSYNTHESIS O-ACETYL TRANSFERASE WBBJ-RELATED"/>
    <property type="match status" value="1"/>
</dbReference>
<reference evidence="5 6" key="1">
    <citation type="journal article" date="2019" name="Environ. Microbiol.">
        <title>The phytopathogenic nature of Dickeya aquatica 174/2 and the dynamic early evolution of Dickeya pathogenicity.</title>
        <authorList>
            <person name="Duprey A."/>
            <person name="Taib N."/>
            <person name="Leonard S."/>
            <person name="Garin T."/>
            <person name="Flandrois J.P."/>
            <person name="Nasser W."/>
            <person name="Brochier-Armanet C."/>
            <person name="Reverchon S."/>
        </authorList>
    </citation>
    <scope>NUCLEOTIDE SEQUENCE [LARGE SCALE GENOMIC DNA]</scope>
    <source>
        <strain evidence="5 6">NCPPB 569</strain>
    </source>
</reference>
<keyword evidence="2" id="KW-0677">Repeat</keyword>
<dbReference type="Proteomes" id="UP000320591">
    <property type="component" value="Chromosome"/>
</dbReference>
<dbReference type="SUPFAM" id="SSF51161">
    <property type="entry name" value="Trimeric LpxA-like enzymes"/>
    <property type="match status" value="1"/>
</dbReference>
<organism evidence="5 6">
    <name type="scientific">Dickeya poaceiphila</name>
    <dbReference type="NCBI Taxonomy" id="568768"/>
    <lineage>
        <taxon>Bacteria</taxon>
        <taxon>Pseudomonadati</taxon>
        <taxon>Pseudomonadota</taxon>
        <taxon>Gammaproteobacteria</taxon>
        <taxon>Enterobacterales</taxon>
        <taxon>Pectobacteriaceae</taxon>
        <taxon>Dickeya</taxon>
    </lineage>
</organism>
<dbReference type="Pfam" id="PF00132">
    <property type="entry name" value="Hexapep"/>
    <property type="match status" value="1"/>
</dbReference>
<dbReference type="EMBL" id="CP042220">
    <property type="protein sequence ID" value="QDX31261.1"/>
    <property type="molecule type" value="Genomic_DNA"/>
</dbReference>
<evidence type="ECO:0000256" key="3">
    <source>
        <dbReference type="ARBA" id="ARBA00023315"/>
    </source>
</evidence>
<evidence type="ECO:0000256" key="1">
    <source>
        <dbReference type="ARBA" id="ARBA00022679"/>
    </source>
</evidence>
<feature type="transmembrane region" description="Helical" evidence="4">
    <location>
        <begin position="6"/>
        <end position="27"/>
    </location>
</feature>
<evidence type="ECO:0000256" key="2">
    <source>
        <dbReference type="ARBA" id="ARBA00022737"/>
    </source>
</evidence>
<dbReference type="InterPro" id="IPR011004">
    <property type="entry name" value="Trimer_LpxA-like_sf"/>
</dbReference>
<dbReference type="AlphaFoldDB" id="A0A5B8IAJ9"/>
<proteinExistence type="predicted"/>
<dbReference type="OrthoDB" id="9815592at2"/>
<dbReference type="CDD" id="cd04647">
    <property type="entry name" value="LbH_MAT_like"/>
    <property type="match status" value="1"/>
</dbReference>
<dbReference type="Gene3D" id="2.160.10.10">
    <property type="entry name" value="Hexapeptide repeat proteins"/>
    <property type="match status" value="1"/>
</dbReference>
<dbReference type="STRING" id="568768.GCA_000406125_00700"/>
<dbReference type="InterPro" id="IPR018357">
    <property type="entry name" value="Hexapep_transf_CS"/>
</dbReference>
<protein>
    <submittedName>
        <fullName evidence="5">Acetyltransferase</fullName>
    </submittedName>
</protein>
<keyword evidence="3" id="KW-0012">Acyltransferase</keyword>
<keyword evidence="6" id="KW-1185">Reference proteome</keyword>
<evidence type="ECO:0000313" key="6">
    <source>
        <dbReference type="Proteomes" id="UP000320591"/>
    </source>
</evidence>
<dbReference type="InterPro" id="IPR001451">
    <property type="entry name" value="Hexapep"/>
</dbReference>
<dbReference type="PROSITE" id="PS00101">
    <property type="entry name" value="HEXAPEP_TRANSFERASES"/>
    <property type="match status" value="1"/>
</dbReference>
<keyword evidence="4" id="KW-1133">Transmembrane helix</keyword>
<keyword evidence="1 5" id="KW-0808">Transferase</keyword>
<sequence>MKKIFQEFSFFHFFYLLICFFSTKIFFPKQKMVRLPIFIRGGSGVVWGLNGSIGRTCRLETFGNGRILFGNNVQLNDNVHVVAHNRIEIGDNVLIASRVFITDLNHGCYDSVEMSSDPSIAPAERPLFSKSVIISKNVWIGEGAAILPGVVIGEGAIIGANAVVTKNIPKNSIAVGVPAKIIKVFDDKNKIWLQVNNEL</sequence>
<keyword evidence="4" id="KW-0812">Transmembrane</keyword>
<gene>
    <name evidence="5" type="ORF">Dpoa569_0003256</name>
</gene>
<evidence type="ECO:0000256" key="4">
    <source>
        <dbReference type="SAM" id="Phobius"/>
    </source>
</evidence>
<dbReference type="RefSeq" id="WP_042868672.1">
    <property type="nucleotide sequence ID" value="NZ_CM001975.1"/>
</dbReference>
<dbReference type="InterPro" id="IPR051159">
    <property type="entry name" value="Hexapeptide_acetyltransf"/>
</dbReference>